<reference evidence="1 2" key="1">
    <citation type="submission" date="2019-12" db="EMBL/GenBank/DDBJ databases">
        <title>Chromosome-level assembly of the Caenorhabditis remanei genome.</title>
        <authorList>
            <person name="Teterina A.A."/>
            <person name="Willis J.H."/>
            <person name="Phillips P.C."/>
        </authorList>
    </citation>
    <scope>NUCLEOTIDE SEQUENCE [LARGE SCALE GENOMIC DNA]</scope>
    <source>
        <strain evidence="1 2">PX506</strain>
        <tissue evidence="1">Whole organism</tissue>
    </source>
</reference>
<evidence type="ECO:0000313" key="2">
    <source>
        <dbReference type="Proteomes" id="UP000483820"/>
    </source>
</evidence>
<accession>A0A6A5H6N5</accession>
<protein>
    <submittedName>
        <fullName evidence="1">Uncharacterized protein</fullName>
    </submittedName>
</protein>
<dbReference type="EMBL" id="WUAV01000003">
    <property type="protein sequence ID" value="KAF1762755.1"/>
    <property type="molecule type" value="Genomic_DNA"/>
</dbReference>
<proteinExistence type="predicted"/>
<sequence length="83" mass="9354">MNCRRITQITLVITKRKLGLAGHVMTAIGGQLRQGIQLIKPWSTICQREPTPNEQRTDRLKSIDNMIAEMGKTRDVLASQIPI</sequence>
<dbReference type="RefSeq" id="XP_053587736.1">
    <property type="nucleotide sequence ID" value="XM_053728159.1"/>
</dbReference>
<dbReference type="AlphaFoldDB" id="A0A6A5H6N5"/>
<gene>
    <name evidence="1" type="ORF">GCK72_011017</name>
</gene>
<organism evidence="1 2">
    <name type="scientific">Caenorhabditis remanei</name>
    <name type="common">Caenorhabditis vulgaris</name>
    <dbReference type="NCBI Taxonomy" id="31234"/>
    <lineage>
        <taxon>Eukaryota</taxon>
        <taxon>Metazoa</taxon>
        <taxon>Ecdysozoa</taxon>
        <taxon>Nematoda</taxon>
        <taxon>Chromadorea</taxon>
        <taxon>Rhabditida</taxon>
        <taxon>Rhabditina</taxon>
        <taxon>Rhabditomorpha</taxon>
        <taxon>Rhabditoidea</taxon>
        <taxon>Rhabditidae</taxon>
        <taxon>Peloderinae</taxon>
        <taxon>Caenorhabditis</taxon>
    </lineage>
</organism>
<dbReference type="Proteomes" id="UP000483820">
    <property type="component" value="Chromosome III"/>
</dbReference>
<dbReference type="KEGG" id="crq:GCK72_011017"/>
<dbReference type="CTD" id="78775057"/>
<name>A0A6A5H6N5_CAERE</name>
<comment type="caution">
    <text evidence="1">The sequence shown here is derived from an EMBL/GenBank/DDBJ whole genome shotgun (WGS) entry which is preliminary data.</text>
</comment>
<evidence type="ECO:0000313" key="1">
    <source>
        <dbReference type="EMBL" id="KAF1762755.1"/>
    </source>
</evidence>
<dbReference type="GeneID" id="78775057"/>